<evidence type="ECO:0000313" key="3">
    <source>
        <dbReference type="Proteomes" id="UP000053240"/>
    </source>
</evidence>
<proteinExistence type="predicted"/>
<keyword evidence="1" id="KW-0175">Coiled coil</keyword>
<name>A0A0N1IJV3_PAPMA</name>
<keyword evidence="3" id="KW-1185">Reference proteome</keyword>
<reference evidence="2 3" key="1">
    <citation type="journal article" date="2015" name="Nat. Commun.">
        <title>Outbred genome sequencing and CRISPR/Cas9 gene editing in butterflies.</title>
        <authorList>
            <person name="Li X."/>
            <person name="Fan D."/>
            <person name="Zhang W."/>
            <person name="Liu G."/>
            <person name="Zhang L."/>
            <person name="Zhao L."/>
            <person name="Fang X."/>
            <person name="Chen L."/>
            <person name="Dong Y."/>
            <person name="Chen Y."/>
            <person name="Ding Y."/>
            <person name="Zhao R."/>
            <person name="Feng M."/>
            <person name="Zhu Y."/>
            <person name="Feng Y."/>
            <person name="Jiang X."/>
            <person name="Zhu D."/>
            <person name="Xiang H."/>
            <person name="Feng X."/>
            <person name="Li S."/>
            <person name="Wang J."/>
            <person name="Zhang G."/>
            <person name="Kronforst M.R."/>
            <person name="Wang W."/>
        </authorList>
    </citation>
    <scope>NUCLEOTIDE SEQUENCE [LARGE SCALE GENOMIC DNA]</scope>
    <source>
        <strain evidence="2">Ya'a_city_454_Pm</strain>
        <tissue evidence="2">Whole body</tissue>
    </source>
</reference>
<organism evidence="2 3">
    <name type="scientific">Papilio machaon</name>
    <name type="common">Old World swallowtail butterfly</name>
    <dbReference type="NCBI Taxonomy" id="76193"/>
    <lineage>
        <taxon>Eukaryota</taxon>
        <taxon>Metazoa</taxon>
        <taxon>Ecdysozoa</taxon>
        <taxon>Arthropoda</taxon>
        <taxon>Hexapoda</taxon>
        <taxon>Insecta</taxon>
        <taxon>Pterygota</taxon>
        <taxon>Neoptera</taxon>
        <taxon>Endopterygota</taxon>
        <taxon>Lepidoptera</taxon>
        <taxon>Glossata</taxon>
        <taxon>Ditrysia</taxon>
        <taxon>Papilionoidea</taxon>
        <taxon>Papilionidae</taxon>
        <taxon>Papilioninae</taxon>
        <taxon>Papilio</taxon>
    </lineage>
</organism>
<evidence type="ECO:0000256" key="1">
    <source>
        <dbReference type="SAM" id="Coils"/>
    </source>
</evidence>
<feature type="coiled-coil region" evidence="1">
    <location>
        <begin position="2"/>
        <end position="29"/>
    </location>
</feature>
<dbReference type="InParanoid" id="A0A0N1IJV3"/>
<evidence type="ECO:0000313" key="2">
    <source>
        <dbReference type="EMBL" id="KPJ21460.1"/>
    </source>
</evidence>
<protein>
    <submittedName>
        <fullName evidence="2">Uncharacterized protein</fullName>
    </submittedName>
</protein>
<feature type="non-terminal residue" evidence="2">
    <location>
        <position position="1"/>
    </location>
</feature>
<accession>A0A0N1IJV3</accession>
<dbReference type="Proteomes" id="UP000053240">
    <property type="component" value="Unassembled WGS sequence"/>
</dbReference>
<dbReference type="AlphaFoldDB" id="A0A0N1IJV3"/>
<dbReference type="EMBL" id="LADJ01047869">
    <property type="protein sequence ID" value="KPJ21460.1"/>
    <property type="molecule type" value="Genomic_DNA"/>
</dbReference>
<sequence>DLQAAERQVADASRRLQQCERELHEARAVQGKPDRPQQDVPDQQLDLQLRNFQKLKEVAKALDLTISSLNPLRVSESALS</sequence>
<comment type="caution">
    <text evidence="2">The sequence shown here is derived from an EMBL/GenBank/DDBJ whole genome shotgun (WGS) entry which is preliminary data.</text>
</comment>
<gene>
    <name evidence="2" type="ORF">RR48_00149</name>
</gene>